<reference evidence="2 3" key="1">
    <citation type="journal article" date="2017" name="PLoS Biol.">
        <title>The sea cucumber genome provides insights into morphological evolution and visceral regeneration.</title>
        <authorList>
            <person name="Zhang X."/>
            <person name="Sun L."/>
            <person name="Yuan J."/>
            <person name="Sun Y."/>
            <person name="Gao Y."/>
            <person name="Zhang L."/>
            <person name="Li S."/>
            <person name="Dai H."/>
            <person name="Hamel J.F."/>
            <person name="Liu C."/>
            <person name="Yu Y."/>
            <person name="Liu S."/>
            <person name="Lin W."/>
            <person name="Guo K."/>
            <person name="Jin S."/>
            <person name="Xu P."/>
            <person name="Storey K.B."/>
            <person name="Huan P."/>
            <person name="Zhang T."/>
            <person name="Zhou Y."/>
            <person name="Zhang J."/>
            <person name="Lin C."/>
            <person name="Li X."/>
            <person name="Xing L."/>
            <person name="Huo D."/>
            <person name="Sun M."/>
            <person name="Wang L."/>
            <person name="Mercier A."/>
            <person name="Li F."/>
            <person name="Yang H."/>
            <person name="Xiang J."/>
        </authorList>
    </citation>
    <scope>NUCLEOTIDE SEQUENCE [LARGE SCALE GENOMIC DNA]</scope>
    <source>
        <strain evidence="2">Shaxun</strain>
        <tissue evidence="2">Muscle</tissue>
    </source>
</reference>
<dbReference type="STRING" id="307972.A0A2G8K4K5"/>
<evidence type="ECO:0000313" key="2">
    <source>
        <dbReference type="EMBL" id="PIK42928.1"/>
    </source>
</evidence>
<evidence type="ECO:0000313" key="3">
    <source>
        <dbReference type="Proteomes" id="UP000230750"/>
    </source>
</evidence>
<dbReference type="Proteomes" id="UP000230750">
    <property type="component" value="Unassembled WGS sequence"/>
</dbReference>
<evidence type="ECO:0000256" key="1">
    <source>
        <dbReference type="SAM" id="MobiDB-lite"/>
    </source>
</evidence>
<feature type="region of interest" description="Disordered" evidence="1">
    <location>
        <begin position="219"/>
        <end position="273"/>
    </location>
</feature>
<dbReference type="OrthoDB" id="8806090at2759"/>
<protein>
    <submittedName>
        <fullName evidence="2">Uncharacterized protein</fullName>
    </submittedName>
</protein>
<proteinExistence type="predicted"/>
<dbReference type="PANTHER" id="PTHR31025:SF22">
    <property type="entry name" value="IP13529P"/>
    <property type="match status" value="1"/>
</dbReference>
<accession>A0A2G8K4K5</accession>
<feature type="compositionally biased region" description="Basic and acidic residues" evidence="1">
    <location>
        <begin position="263"/>
        <end position="273"/>
    </location>
</feature>
<dbReference type="AlphaFoldDB" id="A0A2G8K4K5"/>
<dbReference type="EMBL" id="MRZV01000892">
    <property type="protein sequence ID" value="PIK42928.1"/>
    <property type="molecule type" value="Genomic_DNA"/>
</dbReference>
<gene>
    <name evidence="2" type="ORF">BSL78_20231</name>
</gene>
<organism evidence="2 3">
    <name type="scientific">Stichopus japonicus</name>
    <name type="common">Sea cucumber</name>
    <dbReference type="NCBI Taxonomy" id="307972"/>
    <lineage>
        <taxon>Eukaryota</taxon>
        <taxon>Metazoa</taxon>
        <taxon>Echinodermata</taxon>
        <taxon>Eleutherozoa</taxon>
        <taxon>Echinozoa</taxon>
        <taxon>Holothuroidea</taxon>
        <taxon>Aspidochirotacea</taxon>
        <taxon>Aspidochirotida</taxon>
        <taxon>Stichopodidae</taxon>
        <taxon>Apostichopus</taxon>
    </lineage>
</organism>
<keyword evidence="3" id="KW-1185">Reference proteome</keyword>
<dbReference type="PANTHER" id="PTHR31025">
    <property type="entry name" value="SI:CH211-196P9.1-RELATED"/>
    <property type="match status" value="1"/>
</dbReference>
<sequence>MELSDTSSDDTVLLGPIESAVSDVFPLLPTYKIKEVLELLIRAGVESVADLKYVTEEDLHNLKPIQRRKLLKAWSTRVEDTTPSELNHQLELGMEDFQLVGSVASSESSSSSPGTPTSLKKHWVETFTVQWNKMPKNLSDSLKKCTRPSPRDRREMIRIICDDIMKKNRNPGRKNLAIISKTIVDSYPASFRDDIGGEVIGDGFESVLKQMENRINNLRRTETYLPGTSSLTSTSDDESSEQKPKRAKKRDSYGCQNWQPKGLPEREDETSQKRRTLELKEMYENEDKWDEDIIQMNMKLLYFTIRTMINTNSITLIGIIEEYPFLLESIGMMSHFHELVGIELMPTLSKSLDTKGQSVMHYLRKVATKKPALKDVFDAIEVARAETNDLTPEMPGLIWLLTCYFGEKVDTLLYLSKETSSDQEAVSGLNSPSPCIVVSGTKLLAGRKYMIAVDKVVVNHLIADFQSALAYLFATYYVLNIQYPADSCVTLEFIQRCFVGINPPTSGKSRKSSAINPKVLSLLGHIKDESTKYKKIKQCSMVISGLISSLVTTGTI</sequence>
<name>A0A2G8K4K5_STIJA</name>
<comment type="caution">
    <text evidence="2">The sequence shown here is derived from an EMBL/GenBank/DDBJ whole genome shotgun (WGS) entry which is preliminary data.</text>
</comment>